<dbReference type="PANTHER" id="PTHR43285">
    <property type="entry name" value="ANTHRANILATE PHOSPHORIBOSYLTRANSFERASE"/>
    <property type="match status" value="1"/>
</dbReference>
<dbReference type="GO" id="GO:0005829">
    <property type="term" value="C:cytosol"/>
    <property type="evidence" value="ECO:0007669"/>
    <property type="project" value="TreeGrafter"/>
</dbReference>
<dbReference type="Pfam" id="PF00591">
    <property type="entry name" value="Glycos_transf_3"/>
    <property type="match status" value="1"/>
</dbReference>
<evidence type="ECO:0000256" key="8">
    <source>
        <dbReference type="ARBA" id="ARBA00061188"/>
    </source>
</evidence>
<organism evidence="12 13">
    <name type="scientific">Hominifimenecus microfluidus</name>
    <dbReference type="NCBI Taxonomy" id="2885348"/>
    <lineage>
        <taxon>Bacteria</taxon>
        <taxon>Bacillati</taxon>
        <taxon>Bacillota</taxon>
        <taxon>Clostridia</taxon>
        <taxon>Lachnospirales</taxon>
        <taxon>Lachnospiraceae</taxon>
        <taxon>Hominifimenecus</taxon>
    </lineage>
</organism>
<feature type="binding site" evidence="9">
    <location>
        <begin position="89"/>
        <end position="92"/>
    </location>
    <ligand>
        <name>5-phospho-alpha-D-ribose 1-diphosphate</name>
        <dbReference type="ChEBI" id="CHEBI:58017"/>
    </ligand>
</feature>
<comment type="subunit">
    <text evidence="9">Homodimer.</text>
</comment>
<keyword evidence="4 9" id="KW-0808">Transferase</keyword>
<comment type="similarity">
    <text evidence="8">In the C-terminal section; belongs to the anthranilate phosphoribosyltransferase family.</text>
</comment>
<accession>A0AAE3E9L5</accession>
<comment type="cofactor">
    <cofactor evidence="9">
        <name>Mg(2+)</name>
        <dbReference type="ChEBI" id="CHEBI:18420"/>
    </cofactor>
    <text evidence="9">Binds 2 magnesium ions per monomer.</text>
</comment>
<evidence type="ECO:0000256" key="4">
    <source>
        <dbReference type="ARBA" id="ARBA00022679"/>
    </source>
</evidence>
<feature type="binding site" evidence="9">
    <location>
        <begin position="82"/>
        <end position="83"/>
    </location>
    <ligand>
        <name>5-phospho-alpha-D-ribose 1-diphosphate</name>
        <dbReference type="ChEBI" id="CHEBI:58017"/>
    </ligand>
</feature>
<evidence type="ECO:0000313" key="13">
    <source>
        <dbReference type="Proteomes" id="UP001198182"/>
    </source>
</evidence>
<dbReference type="InterPro" id="IPR000312">
    <property type="entry name" value="Glycosyl_Trfase_fam3"/>
</dbReference>
<dbReference type="Pfam" id="PF02885">
    <property type="entry name" value="Glycos_trans_3N"/>
    <property type="match status" value="1"/>
</dbReference>
<feature type="binding site" evidence="9">
    <location>
        <position position="165"/>
    </location>
    <ligand>
        <name>anthranilate</name>
        <dbReference type="ChEBI" id="CHEBI:16567"/>
        <label>2</label>
    </ligand>
</feature>
<dbReference type="NCBIfam" id="TIGR01245">
    <property type="entry name" value="trpD"/>
    <property type="match status" value="1"/>
</dbReference>
<dbReference type="GO" id="GO:0004048">
    <property type="term" value="F:anthranilate phosphoribosyltransferase activity"/>
    <property type="evidence" value="ECO:0007669"/>
    <property type="project" value="UniProtKB-UniRule"/>
</dbReference>
<dbReference type="Gene3D" id="1.20.970.10">
    <property type="entry name" value="Transferase, Pyrimidine Nucleoside Phosphorylase, Chain C"/>
    <property type="match status" value="1"/>
</dbReference>
<feature type="domain" description="Glycosyl transferase family 3 N-terminal" evidence="11">
    <location>
        <begin position="2"/>
        <end position="63"/>
    </location>
</feature>
<dbReference type="HAMAP" id="MF_00211">
    <property type="entry name" value="TrpD"/>
    <property type="match status" value="1"/>
</dbReference>
<feature type="binding site" evidence="9">
    <location>
        <position position="226"/>
    </location>
    <ligand>
        <name>Mg(2+)</name>
        <dbReference type="ChEBI" id="CHEBI:18420"/>
        <label>1</label>
    </ligand>
</feature>
<evidence type="ECO:0000313" key="12">
    <source>
        <dbReference type="EMBL" id="MCC2230562.1"/>
    </source>
</evidence>
<evidence type="ECO:0000256" key="1">
    <source>
        <dbReference type="ARBA" id="ARBA00004907"/>
    </source>
</evidence>
<dbReference type="EMBL" id="JAJEQR010000013">
    <property type="protein sequence ID" value="MCC2230562.1"/>
    <property type="molecule type" value="Genomic_DNA"/>
</dbReference>
<dbReference type="InterPro" id="IPR036320">
    <property type="entry name" value="Glycosyl_Trfase_fam3_N_dom_sf"/>
</dbReference>
<feature type="binding site" evidence="9">
    <location>
        <position position="91"/>
    </location>
    <ligand>
        <name>Mg(2+)</name>
        <dbReference type="ChEBI" id="CHEBI:18420"/>
        <label>1</label>
    </ligand>
</feature>
<dbReference type="FunFam" id="3.40.1030.10:FF:000002">
    <property type="entry name" value="Anthranilate phosphoribosyltransferase"/>
    <property type="match status" value="1"/>
</dbReference>
<keyword evidence="13" id="KW-1185">Reference proteome</keyword>
<dbReference type="PANTHER" id="PTHR43285:SF2">
    <property type="entry name" value="ANTHRANILATE PHOSPHORIBOSYLTRANSFERASE"/>
    <property type="match status" value="1"/>
</dbReference>
<evidence type="ECO:0000256" key="3">
    <source>
        <dbReference type="ARBA" id="ARBA00022676"/>
    </source>
</evidence>
<dbReference type="EC" id="2.4.2.18" evidence="9"/>
<keyword evidence="3 9" id="KW-0328">Glycosyltransferase</keyword>
<dbReference type="SUPFAM" id="SSF52418">
    <property type="entry name" value="Nucleoside phosphorylase/phosphoribosyltransferase catalytic domain"/>
    <property type="match status" value="1"/>
</dbReference>
<feature type="binding site" evidence="9">
    <location>
        <position position="225"/>
    </location>
    <ligand>
        <name>Mg(2+)</name>
        <dbReference type="ChEBI" id="CHEBI:18420"/>
        <label>2</label>
    </ligand>
</feature>
<evidence type="ECO:0000259" key="11">
    <source>
        <dbReference type="Pfam" id="PF02885"/>
    </source>
</evidence>
<feature type="domain" description="Glycosyl transferase family 3" evidence="10">
    <location>
        <begin position="73"/>
        <end position="323"/>
    </location>
</feature>
<dbReference type="InterPro" id="IPR017459">
    <property type="entry name" value="Glycosyl_Trfase_fam3_N_dom"/>
</dbReference>
<dbReference type="Proteomes" id="UP001198182">
    <property type="component" value="Unassembled WGS sequence"/>
</dbReference>
<evidence type="ECO:0000256" key="6">
    <source>
        <dbReference type="ARBA" id="ARBA00023141"/>
    </source>
</evidence>
<keyword evidence="6 9" id="KW-0057">Aromatic amino acid biosynthesis</keyword>
<evidence type="ECO:0000256" key="7">
    <source>
        <dbReference type="ARBA" id="ARBA00052328"/>
    </source>
</evidence>
<dbReference type="GO" id="GO:0000162">
    <property type="term" value="P:L-tryptophan biosynthetic process"/>
    <property type="evidence" value="ECO:0007669"/>
    <property type="project" value="UniProtKB-UniRule"/>
</dbReference>
<name>A0AAE3E9L5_9FIRM</name>
<comment type="catalytic activity">
    <reaction evidence="7 9">
        <text>N-(5-phospho-beta-D-ribosyl)anthranilate + diphosphate = 5-phospho-alpha-D-ribose 1-diphosphate + anthranilate</text>
        <dbReference type="Rhea" id="RHEA:11768"/>
        <dbReference type="ChEBI" id="CHEBI:16567"/>
        <dbReference type="ChEBI" id="CHEBI:18277"/>
        <dbReference type="ChEBI" id="CHEBI:33019"/>
        <dbReference type="ChEBI" id="CHEBI:58017"/>
        <dbReference type="EC" id="2.4.2.18"/>
    </reaction>
</comment>
<gene>
    <name evidence="9 12" type="primary">trpD</name>
    <name evidence="12" type="ORF">LKD81_06040</name>
</gene>
<proteinExistence type="inferred from homology"/>
<dbReference type="GO" id="GO:0000287">
    <property type="term" value="F:magnesium ion binding"/>
    <property type="evidence" value="ECO:0007669"/>
    <property type="project" value="UniProtKB-UniRule"/>
</dbReference>
<feature type="binding site" evidence="9">
    <location>
        <position position="119"/>
    </location>
    <ligand>
        <name>5-phospho-alpha-D-ribose 1-diphosphate</name>
        <dbReference type="ChEBI" id="CHEBI:58017"/>
    </ligand>
</feature>
<protein>
    <recommendedName>
        <fullName evidence="9">Anthranilate phosphoribosyltransferase</fullName>
        <ecNumber evidence="9">2.4.2.18</ecNumber>
    </recommendedName>
</protein>
<feature type="binding site" evidence="9">
    <location>
        <position position="87"/>
    </location>
    <ligand>
        <name>5-phospho-alpha-D-ribose 1-diphosphate</name>
        <dbReference type="ChEBI" id="CHEBI:58017"/>
    </ligand>
</feature>
<keyword evidence="2 9" id="KW-0028">Amino-acid biosynthesis</keyword>
<feature type="binding site" evidence="9">
    <location>
        <begin position="107"/>
        <end position="115"/>
    </location>
    <ligand>
        <name>5-phospho-alpha-D-ribose 1-diphosphate</name>
        <dbReference type="ChEBI" id="CHEBI:58017"/>
    </ligand>
</feature>
<reference evidence="12" key="1">
    <citation type="submission" date="2021-10" db="EMBL/GenBank/DDBJ databases">
        <title>Anaerobic single-cell dispensing facilitates the cultivation of human gut bacteria.</title>
        <authorList>
            <person name="Afrizal A."/>
        </authorList>
    </citation>
    <scope>NUCLEOTIDE SEQUENCE</scope>
    <source>
        <strain evidence="12">CLA-AA-H215</strain>
    </source>
</reference>
<evidence type="ECO:0000256" key="2">
    <source>
        <dbReference type="ARBA" id="ARBA00022605"/>
    </source>
</evidence>
<comment type="caution">
    <text evidence="12">The sequence shown here is derived from an EMBL/GenBank/DDBJ whole genome shotgun (WGS) entry which is preliminary data.</text>
</comment>
<dbReference type="InterPro" id="IPR005940">
    <property type="entry name" value="Anthranilate_Pribosyl_Tfrase"/>
</dbReference>
<evidence type="ECO:0000256" key="5">
    <source>
        <dbReference type="ARBA" id="ARBA00022822"/>
    </source>
</evidence>
<feature type="binding site" evidence="9">
    <location>
        <position position="226"/>
    </location>
    <ligand>
        <name>Mg(2+)</name>
        <dbReference type="ChEBI" id="CHEBI:18420"/>
        <label>2</label>
    </ligand>
</feature>
<evidence type="ECO:0000259" key="10">
    <source>
        <dbReference type="Pfam" id="PF00591"/>
    </source>
</evidence>
<feature type="binding site" evidence="9">
    <location>
        <position position="79"/>
    </location>
    <ligand>
        <name>anthranilate</name>
        <dbReference type="ChEBI" id="CHEBI:16567"/>
        <label>1</label>
    </ligand>
</feature>
<keyword evidence="5 9" id="KW-0822">Tryptophan biosynthesis</keyword>
<comment type="function">
    <text evidence="9">Catalyzes the transfer of the phosphoribosyl group of 5-phosphorylribose-1-pyrophosphate (PRPP) to anthranilate to yield N-(5'-phosphoribosyl)-anthranilate (PRA).</text>
</comment>
<sequence>MKEILNKLVAGRNLTLEETKEAAEIILGGNATDVQTACFLTALRMKGETVDEIVGCASVLGEKAMKIHPKVDSYVDIVGTGGDGSNSFNISTTSAFIIAAAGLPVAKHGNRAISSRSGAGDMLEALGLNLNHTPVEVEKQIEDVGIGFMFAPVFNPSMKYVGPARSQMGIRTVFNILGPLANPSGAPLNMIGVYNPDMTETIANVILQLGKVKRGMVFSAADYMDELSVCTETTVSEIRDGKVTTYTITPEQFGFHRAKPEDIKGGTGAENAEIAKRILTGEQGPKRDIVLLNSGMTLYVGGKAQTPEEGVQLAAEMIDSGKAIKKLEEMIAY</sequence>
<dbReference type="SUPFAM" id="SSF47648">
    <property type="entry name" value="Nucleoside phosphorylase/phosphoribosyltransferase N-terminal domain"/>
    <property type="match status" value="1"/>
</dbReference>
<keyword evidence="9" id="KW-0460">Magnesium</keyword>
<comment type="similarity">
    <text evidence="9">Belongs to the anthranilate phosphoribosyltransferase family.</text>
</comment>
<comment type="pathway">
    <text evidence="1 9">Amino-acid biosynthesis; L-tryptophan biosynthesis; L-tryptophan from chorismate: step 2/5.</text>
</comment>
<evidence type="ECO:0000256" key="9">
    <source>
        <dbReference type="HAMAP-Rule" id="MF_00211"/>
    </source>
</evidence>
<dbReference type="AlphaFoldDB" id="A0AAE3E9L5"/>
<feature type="binding site" evidence="9">
    <location>
        <position position="79"/>
    </location>
    <ligand>
        <name>5-phospho-alpha-D-ribose 1-diphosphate</name>
        <dbReference type="ChEBI" id="CHEBI:58017"/>
    </ligand>
</feature>
<comment type="caution">
    <text evidence="9">Lacks conserved residue(s) required for the propagation of feature annotation.</text>
</comment>
<dbReference type="InterPro" id="IPR035902">
    <property type="entry name" value="Nuc_phospho_transferase"/>
</dbReference>
<dbReference type="Gene3D" id="3.40.1030.10">
    <property type="entry name" value="Nucleoside phosphorylase/phosphoribosyltransferase catalytic domain"/>
    <property type="match status" value="1"/>
</dbReference>
<feature type="binding site" evidence="9">
    <location>
        <position position="110"/>
    </location>
    <ligand>
        <name>anthranilate</name>
        <dbReference type="ChEBI" id="CHEBI:16567"/>
        <label>1</label>
    </ligand>
</feature>
<keyword evidence="9" id="KW-0479">Metal-binding</keyword>